<evidence type="ECO:0000256" key="4">
    <source>
        <dbReference type="ARBA" id="ARBA00022723"/>
    </source>
</evidence>
<dbReference type="OrthoDB" id="407298at2759"/>
<gene>
    <name evidence="9" type="ORF">BOTBODRAFT_155472</name>
</gene>
<keyword evidence="4" id="KW-0479">Metal-binding</keyword>
<keyword evidence="2" id="KW-0575">Peroxidase</keyword>
<sequence>MGVSVSGAAGRRRASWGDWQLSSCFPYNLRASSRFSPHHLPRATTTAMPELLPLRVAATVLVKTPGALLSGLWSVLKTIGGLTAISLWDVVLVLINTFTFKKKVGSVIPPGLPGHGGAWPAFVPPTSSDSRSPCPILNAMANHGILPRNGRDINLDELAKKVNQTCNVAPTVCNSVSAAVRDAFGRNIIDLGDLCSPNIIEHEASLTREDFYFQPDVARPSVQLCKRLLALAGDRPTITPADLSHFSSIRRAESKANNPHFYMTTAHKFFGSANCAILYEVFAGRVDDIEIMLLEERFRDGWEPRPRGRMGFTMAQFHLRALQIELGIKHITIDPFSDETEVEPGRS</sequence>
<dbReference type="InParanoid" id="A0A067N118"/>
<dbReference type="GO" id="GO:0046872">
    <property type="term" value="F:metal ion binding"/>
    <property type="evidence" value="ECO:0007669"/>
    <property type="project" value="UniProtKB-KW"/>
</dbReference>
<dbReference type="Proteomes" id="UP000027195">
    <property type="component" value="Unassembled WGS sequence"/>
</dbReference>
<evidence type="ECO:0000313" key="9">
    <source>
        <dbReference type="EMBL" id="KDQ17471.1"/>
    </source>
</evidence>
<dbReference type="PANTHER" id="PTHR33577">
    <property type="entry name" value="STERIGMATOCYSTIN BIOSYNTHESIS PEROXIDASE STCC-RELATED"/>
    <property type="match status" value="1"/>
</dbReference>
<evidence type="ECO:0000256" key="2">
    <source>
        <dbReference type="ARBA" id="ARBA00022559"/>
    </source>
</evidence>
<evidence type="ECO:0000313" key="10">
    <source>
        <dbReference type="Proteomes" id="UP000027195"/>
    </source>
</evidence>
<dbReference type="AlphaFoldDB" id="A0A067N118"/>
<dbReference type="GO" id="GO:0004601">
    <property type="term" value="F:peroxidase activity"/>
    <property type="evidence" value="ECO:0007669"/>
    <property type="project" value="UniProtKB-KW"/>
</dbReference>
<dbReference type="PROSITE" id="PS51405">
    <property type="entry name" value="HEME_HALOPEROXIDASE"/>
    <property type="match status" value="1"/>
</dbReference>
<dbReference type="Gene3D" id="1.10.489.10">
    <property type="entry name" value="Chloroperoxidase-like"/>
    <property type="match status" value="1"/>
</dbReference>
<dbReference type="PANTHER" id="PTHR33577:SF18">
    <property type="entry name" value="HEME HALOPEROXIDASE FAMILY PROFILE DOMAIN-CONTAINING PROTEIN"/>
    <property type="match status" value="1"/>
</dbReference>
<accession>A0A067N118</accession>
<feature type="domain" description="Heme haloperoxidase family profile" evidence="8">
    <location>
        <begin position="118"/>
        <end position="319"/>
    </location>
</feature>
<protein>
    <recommendedName>
        <fullName evidence="8">Heme haloperoxidase family profile domain-containing protein</fullName>
    </recommendedName>
</protein>
<keyword evidence="3" id="KW-0349">Heme</keyword>
<dbReference type="EMBL" id="KL198023">
    <property type="protein sequence ID" value="KDQ17471.1"/>
    <property type="molecule type" value="Genomic_DNA"/>
</dbReference>
<keyword evidence="6" id="KW-0408">Iron</keyword>
<evidence type="ECO:0000256" key="7">
    <source>
        <dbReference type="ARBA" id="ARBA00025795"/>
    </source>
</evidence>
<evidence type="ECO:0000256" key="6">
    <source>
        <dbReference type="ARBA" id="ARBA00023004"/>
    </source>
</evidence>
<name>A0A067N118_BOTB1</name>
<dbReference type="STRING" id="930990.A0A067N118"/>
<keyword evidence="5" id="KW-0560">Oxidoreductase</keyword>
<proteinExistence type="inferred from homology"/>
<dbReference type="SUPFAM" id="SSF47571">
    <property type="entry name" value="Cloroperoxidase"/>
    <property type="match status" value="1"/>
</dbReference>
<dbReference type="InterPro" id="IPR036851">
    <property type="entry name" value="Chloroperoxidase-like_sf"/>
</dbReference>
<comment type="cofactor">
    <cofactor evidence="1">
        <name>heme b</name>
        <dbReference type="ChEBI" id="CHEBI:60344"/>
    </cofactor>
</comment>
<reference evidence="10" key="1">
    <citation type="journal article" date="2014" name="Proc. Natl. Acad. Sci. U.S.A.">
        <title>Extensive sampling of basidiomycete genomes demonstrates inadequacy of the white-rot/brown-rot paradigm for wood decay fungi.</title>
        <authorList>
            <person name="Riley R."/>
            <person name="Salamov A.A."/>
            <person name="Brown D.W."/>
            <person name="Nagy L.G."/>
            <person name="Floudas D."/>
            <person name="Held B.W."/>
            <person name="Levasseur A."/>
            <person name="Lombard V."/>
            <person name="Morin E."/>
            <person name="Otillar R."/>
            <person name="Lindquist E.A."/>
            <person name="Sun H."/>
            <person name="LaButti K.M."/>
            <person name="Schmutz J."/>
            <person name="Jabbour D."/>
            <person name="Luo H."/>
            <person name="Baker S.E."/>
            <person name="Pisabarro A.G."/>
            <person name="Walton J.D."/>
            <person name="Blanchette R.A."/>
            <person name="Henrissat B."/>
            <person name="Martin F."/>
            <person name="Cullen D."/>
            <person name="Hibbett D.S."/>
            <person name="Grigoriev I.V."/>
        </authorList>
    </citation>
    <scope>NUCLEOTIDE SEQUENCE [LARGE SCALE GENOMIC DNA]</scope>
    <source>
        <strain evidence="10">FD-172 SS1</strain>
    </source>
</reference>
<comment type="similarity">
    <text evidence="7">Belongs to the chloroperoxidase family.</text>
</comment>
<keyword evidence="10" id="KW-1185">Reference proteome</keyword>
<evidence type="ECO:0000256" key="5">
    <source>
        <dbReference type="ARBA" id="ARBA00023002"/>
    </source>
</evidence>
<evidence type="ECO:0000256" key="1">
    <source>
        <dbReference type="ARBA" id="ARBA00001970"/>
    </source>
</evidence>
<dbReference type="InterPro" id="IPR000028">
    <property type="entry name" value="Chloroperoxidase"/>
</dbReference>
<dbReference type="Pfam" id="PF01328">
    <property type="entry name" value="Peroxidase_2"/>
    <property type="match status" value="1"/>
</dbReference>
<organism evidence="9 10">
    <name type="scientific">Botryobasidium botryosum (strain FD-172 SS1)</name>
    <dbReference type="NCBI Taxonomy" id="930990"/>
    <lineage>
        <taxon>Eukaryota</taxon>
        <taxon>Fungi</taxon>
        <taxon>Dikarya</taxon>
        <taxon>Basidiomycota</taxon>
        <taxon>Agaricomycotina</taxon>
        <taxon>Agaricomycetes</taxon>
        <taxon>Cantharellales</taxon>
        <taxon>Botryobasidiaceae</taxon>
        <taxon>Botryobasidium</taxon>
    </lineage>
</organism>
<evidence type="ECO:0000256" key="3">
    <source>
        <dbReference type="ARBA" id="ARBA00022617"/>
    </source>
</evidence>
<dbReference type="HOGENOM" id="CLU_050230_1_0_1"/>
<evidence type="ECO:0000259" key="8">
    <source>
        <dbReference type="PROSITE" id="PS51405"/>
    </source>
</evidence>